<feature type="non-terminal residue" evidence="2">
    <location>
        <position position="207"/>
    </location>
</feature>
<protein>
    <submittedName>
        <fullName evidence="2">Uncharacterized protein</fullName>
    </submittedName>
</protein>
<sequence length="207" mass="22495">GDGLRVATGSYSDLFRVFGCVPGSDEATMLEASKSPNRRRNMQASSKPSRSLTSLTRVRTRRGSCEPPIHANPLVYIVEALWRNSLSSAPPPSCDVCAHDRPEPRAHHTSEPTSDEAQQRRAQASAPVCRASQPTPSTRVTYTQLLTEHNMDLEVLGLSKLGLVGDIFAGVEVVDENLIHLETRSAEGAAEHSEGSGTRPSARRRLQ</sequence>
<feature type="compositionally biased region" description="Basic and acidic residues" evidence="1">
    <location>
        <begin position="97"/>
        <end position="110"/>
    </location>
</feature>
<feature type="compositionally biased region" description="Polar residues" evidence="1">
    <location>
        <begin position="111"/>
        <end position="122"/>
    </location>
</feature>
<comment type="caution">
    <text evidence="2">The sequence shown here is derived from an EMBL/GenBank/DDBJ whole genome shotgun (WGS) entry which is preliminary data.</text>
</comment>
<name>A0AA38BPM5_TAXCH</name>
<reference evidence="2 3" key="1">
    <citation type="journal article" date="2021" name="Nat. Plants">
        <title>The Taxus genome provides insights into paclitaxel biosynthesis.</title>
        <authorList>
            <person name="Xiong X."/>
            <person name="Gou J."/>
            <person name="Liao Q."/>
            <person name="Li Y."/>
            <person name="Zhou Q."/>
            <person name="Bi G."/>
            <person name="Li C."/>
            <person name="Du R."/>
            <person name="Wang X."/>
            <person name="Sun T."/>
            <person name="Guo L."/>
            <person name="Liang H."/>
            <person name="Lu P."/>
            <person name="Wu Y."/>
            <person name="Zhang Z."/>
            <person name="Ro D.K."/>
            <person name="Shang Y."/>
            <person name="Huang S."/>
            <person name="Yan J."/>
        </authorList>
    </citation>
    <scope>NUCLEOTIDE SEQUENCE [LARGE SCALE GENOMIC DNA]</scope>
    <source>
        <strain evidence="2">Ta-2019</strain>
    </source>
</reference>
<feature type="region of interest" description="Disordered" evidence="1">
    <location>
        <begin position="32"/>
        <end position="64"/>
    </location>
</feature>
<proteinExistence type="predicted"/>
<evidence type="ECO:0000256" key="1">
    <source>
        <dbReference type="SAM" id="MobiDB-lite"/>
    </source>
</evidence>
<keyword evidence="3" id="KW-1185">Reference proteome</keyword>
<feature type="compositionally biased region" description="Basic and acidic residues" evidence="1">
    <location>
        <begin position="185"/>
        <end position="194"/>
    </location>
</feature>
<organism evidence="2 3">
    <name type="scientific">Taxus chinensis</name>
    <name type="common">Chinese yew</name>
    <name type="synonym">Taxus wallichiana var. chinensis</name>
    <dbReference type="NCBI Taxonomy" id="29808"/>
    <lineage>
        <taxon>Eukaryota</taxon>
        <taxon>Viridiplantae</taxon>
        <taxon>Streptophyta</taxon>
        <taxon>Embryophyta</taxon>
        <taxon>Tracheophyta</taxon>
        <taxon>Spermatophyta</taxon>
        <taxon>Pinopsida</taxon>
        <taxon>Pinidae</taxon>
        <taxon>Conifers II</taxon>
        <taxon>Cupressales</taxon>
        <taxon>Taxaceae</taxon>
        <taxon>Taxus</taxon>
    </lineage>
</organism>
<dbReference type="AlphaFoldDB" id="A0AA38BPM5"/>
<evidence type="ECO:0000313" key="3">
    <source>
        <dbReference type="Proteomes" id="UP000824469"/>
    </source>
</evidence>
<feature type="region of interest" description="Disordered" evidence="1">
    <location>
        <begin position="92"/>
        <end position="135"/>
    </location>
</feature>
<feature type="region of interest" description="Disordered" evidence="1">
    <location>
        <begin position="185"/>
        <end position="207"/>
    </location>
</feature>
<evidence type="ECO:0000313" key="2">
    <source>
        <dbReference type="EMBL" id="KAH9288051.1"/>
    </source>
</evidence>
<dbReference type="Proteomes" id="UP000824469">
    <property type="component" value="Unassembled WGS sequence"/>
</dbReference>
<dbReference type="EMBL" id="JAHRHJ020003813">
    <property type="protein sequence ID" value="KAH9288051.1"/>
    <property type="molecule type" value="Genomic_DNA"/>
</dbReference>
<gene>
    <name evidence="2" type="ORF">KI387_032168</name>
</gene>
<accession>A0AA38BPM5</accession>